<gene>
    <name evidence="3" type="ORF">BU14_0022s0102</name>
</gene>
<dbReference type="OrthoDB" id="332863at2759"/>
<evidence type="ECO:0000313" key="3">
    <source>
        <dbReference type="EMBL" id="OSX81382.1"/>
    </source>
</evidence>
<keyword evidence="4" id="KW-1185">Reference proteome</keyword>
<protein>
    <recommendedName>
        <fullName evidence="2">Metallo-beta-lactamase domain-containing protein</fullName>
    </recommendedName>
</protein>
<accession>A0A1X6PKL8</accession>
<dbReference type="GO" id="GO:0005737">
    <property type="term" value="C:cytoplasm"/>
    <property type="evidence" value="ECO:0007669"/>
    <property type="project" value="TreeGrafter"/>
</dbReference>
<dbReference type="InterPro" id="IPR036866">
    <property type="entry name" value="RibonucZ/Hydroxyglut_hydro"/>
</dbReference>
<feature type="domain" description="Metallo-beta-lactamase" evidence="2">
    <location>
        <begin position="149"/>
        <end position="337"/>
    </location>
</feature>
<dbReference type="Pfam" id="PF12706">
    <property type="entry name" value="Lactamase_B_2"/>
    <property type="match status" value="1"/>
</dbReference>
<feature type="compositionally biased region" description="Gly residues" evidence="1">
    <location>
        <begin position="400"/>
        <end position="409"/>
    </location>
</feature>
<evidence type="ECO:0000313" key="4">
    <source>
        <dbReference type="Proteomes" id="UP000218209"/>
    </source>
</evidence>
<dbReference type="Gene3D" id="3.60.15.10">
    <property type="entry name" value="Ribonuclease Z/Hydroxyacylglutathione hydrolase-like"/>
    <property type="match status" value="1"/>
</dbReference>
<dbReference type="PANTHER" id="PTHR15032">
    <property type="entry name" value="N-ACYL-PHOSPHATIDYLETHANOLAMINE-HYDROLYZING PHOSPHOLIPASE D"/>
    <property type="match status" value="1"/>
</dbReference>
<reference evidence="3 4" key="1">
    <citation type="submission" date="2017-03" db="EMBL/GenBank/DDBJ databases">
        <title>WGS assembly of Porphyra umbilicalis.</title>
        <authorList>
            <person name="Brawley S.H."/>
            <person name="Blouin N.A."/>
            <person name="Ficko-Blean E."/>
            <person name="Wheeler G.L."/>
            <person name="Lohr M."/>
            <person name="Goodson H.V."/>
            <person name="Jenkins J.W."/>
            <person name="Blaby-Haas C.E."/>
            <person name="Helliwell K.E."/>
            <person name="Chan C."/>
            <person name="Marriage T."/>
            <person name="Bhattacharya D."/>
            <person name="Klein A.S."/>
            <person name="Badis Y."/>
            <person name="Brodie J."/>
            <person name="Cao Y."/>
            <person name="Collen J."/>
            <person name="Dittami S.M."/>
            <person name="Gachon C.M."/>
            <person name="Green B.R."/>
            <person name="Karpowicz S."/>
            <person name="Kim J.W."/>
            <person name="Kudahl U."/>
            <person name="Lin S."/>
            <person name="Michel G."/>
            <person name="Mittag M."/>
            <person name="Olson B.J."/>
            <person name="Pangilinan J."/>
            <person name="Peng Y."/>
            <person name="Qiu H."/>
            <person name="Shu S."/>
            <person name="Singer J.T."/>
            <person name="Smith A.G."/>
            <person name="Sprecher B.N."/>
            <person name="Wagner V."/>
            <person name="Wang W."/>
            <person name="Wang Z.-Y."/>
            <person name="Yan J."/>
            <person name="Yarish C."/>
            <person name="Zoeuner-Riek S."/>
            <person name="Zhuang Y."/>
            <person name="Zou Y."/>
            <person name="Lindquist E.A."/>
            <person name="Grimwood J."/>
            <person name="Barry K."/>
            <person name="Rokhsar D.S."/>
            <person name="Schmutz J."/>
            <person name="Stiller J.W."/>
            <person name="Grossman A.R."/>
            <person name="Prochnik S.E."/>
        </authorList>
    </citation>
    <scope>NUCLEOTIDE SEQUENCE [LARGE SCALE GENOMIC DNA]</scope>
    <source>
        <strain evidence="3">4086291</strain>
    </source>
</reference>
<dbReference type="Proteomes" id="UP000218209">
    <property type="component" value="Unassembled WGS sequence"/>
</dbReference>
<dbReference type="AlphaFoldDB" id="A0A1X6PKL8"/>
<sequence length="409" mass="39946">MAPPPGPSSSPPSLSPPSPPPPPSTGSCGTPPPPPLRSGVVPPPPPGAATVTTLTADGRAFTNPFPTFPGLPRPRRFLTLLTTRSWYGAAATSLGVGRWYGAASAAVTAAFPPVRLTAGALAPPRLGAGRMTWLGHGSVLLQAGPGAAVLVDPVFGRVAGPRRAPAPVRLQPPPFDGVPHLRALLAEAGADLSAVAITHAHYDHAEAAAVAALAAAFPAAAVVVPLGLGAWVTGPEVGVPPARVTELAWWGSVTLPAAGGPAGAAAAAAAAAATAGWGDLAAAAAAAPAGGGRVHGAAVPIGATHPRALMRAQHMDAAEAVAAVAAVGADVAVAVHWGTFVLTTEGVLEPVAALARANARVPGGGVLRAVPVGMPVEVVGDGDGGGGSDDDRDDDRDGGRGVLGRGMTV</sequence>
<feature type="region of interest" description="Disordered" evidence="1">
    <location>
        <begin position="378"/>
        <end position="409"/>
    </location>
</feature>
<feature type="region of interest" description="Disordered" evidence="1">
    <location>
        <begin position="1"/>
        <end position="48"/>
    </location>
</feature>
<dbReference type="PANTHER" id="PTHR15032:SF4">
    <property type="entry name" value="N-ACYL-PHOSPHATIDYLETHANOLAMINE-HYDROLYZING PHOSPHOLIPASE D"/>
    <property type="match status" value="1"/>
</dbReference>
<evidence type="ECO:0000259" key="2">
    <source>
        <dbReference type="Pfam" id="PF12706"/>
    </source>
</evidence>
<dbReference type="InterPro" id="IPR001279">
    <property type="entry name" value="Metallo-B-lactamas"/>
</dbReference>
<organism evidence="3 4">
    <name type="scientific">Porphyra umbilicalis</name>
    <name type="common">Purple laver</name>
    <name type="synonym">Red alga</name>
    <dbReference type="NCBI Taxonomy" id="2786"/>
    <lineage>
        <taxon>Eukaryota</taxon>
        <taxon>Rhodophyta</taxon>
        <taxon>Bangiophyceae</taxon>
        <taxon>Bangiales</taxon>
        <taxon>Bangiaceae</taxon>
        <taxon>Porphyra</taxon>
    </lineage>
</organism>
<proteinExistence type="predicted"/>
<evidence type="ECO:0000256" key="1">
    <source>
        <dbReference type="SAM" id="MobiDB-lite"/>
    </source>
</evidence>
<feature type="compositionally biased region" description="Pro residues" evidence="1">
    <location>
        <begin position="1"/>
        <end position="47"/>
    </location>
</feature>
<dbReference type="SUPFAM" id="SSF56281">
    <property type="entry name" value="Metallo-hydrolase/oxidoreductase"/>
    <property type="match status" value="1"/>
</dbReference>
<dbReference type="EMBL" id="KV918763">
    <property type="protein sequence ID" value="OSX81382.1"/>
    <property type="molecule type" value="Genomic_DNA"/>
</dbReference>
<name>A0A1X6PKL8_PORUM</name>